<feature type="transmembrane region" description="Helical" evidence="7">
    <location>
        <begin position="42"/>
        <end position="61"/>
    </location>
</feature>
<dbReference type="EMBL" id="JBHMAF010000196">
    <property type="protein sequence ID" value="MFB9761789.1"/>
    <property type="molecule type" value="Genomic_DNA"/>
</dbReference>
<evidence type="ECO:0000256" key="4">
    <source>
        <dbReference type="ARBA" id="ARBA00022692"/>
    </source>
</evidence>
<dbReference type="Proteomes" id="UP001589609">
    <property type="component" value="Unassembled WGS sequence"/>
</dbReference>
<comment type="caution">
    <text evidence="10">The sequence shown here is derived from an EMBL/GenBank/DDBJ whole genome shotgun (WGS) entry which is preliminary data.</text>
</comment>
<organism evidence="10 11">
    <name type="scientific">Ectobacillus funiculus</name>
    <dbReference type="NCBI Taxonomy" id="137993"/>
    <lineage>
        <taxon>Bacteria</taxon>
        <taxon>Bacillati</taxon>
        <taxon>Bacillota</taxon>
        <taxon>Bacilli</taxon>
        <taxon>Bacillales</taxon>
        <taxon>Bacillaceae</taxon>
        <taxon>Ectobacillus</taxon>
    </lineage>
</organism>
<sequence>MSIFLGHNHLTLLQWLERGVIIYVFLVLVAKFMGQRSVSQLRFLDFVIALLLGGLLGNPLADPSLDVWDGMITSSVLVILHAGSAFLSLKWERWRKFLEPPPLILIRNGRFLLSNLKKARVSIDYVLSSLRLQQIEDIQKVAVALWEPGGTISVFLKSEYETPTRDDMNIKSEAFSLPTVVVKEGKIRKEALLSLGKDEAWLQQHIKEPIHMILFATLDEQHRLQLIFKE</sequence>
<name>A0ABV5WMA0_9BACI</name>
<keyword evidence="6 7" id="KW-0472">Membrane</keyword>
<reference evidence="10 11" key="1">
    <citation type="submission" date="2024-09" db="EMBL/GenBank/DDBJ databases">
        <authorList>
            <person name="Sun Q."/>
            <person name="Mori K."/>
        </authorList>
    </citation>
    <scope>NUCLEOTIDE SEQUENCE [LARGE SCALE GENOMIC DNA]</scope>
    <source>
        <strain evidence="10 11">JCM 11201</strain>
    </source>
</reference>
<evidence type="ECO:0000256" key="7">
    <source>
        <dbReference type="SAM" id="Phobius"/>
    </source>
</evidence>
<dbReference type="InterPro" id="IPR007353">
    <property type="entry name" value="DUF421"/>
</dbReference>
<evidence type="ECO:0000259" key="9">
    <source>
        <dbReference type="Pfam" id="PF20730"/>
    </source>
</evidence>
<comment type="similarity">
    <text evidence="2">Belongs to the UPF0702 family.</text>
</comment>
<dbReference type="RefSeq" id="WP_379951898.1">
    <property type="nucleotide sequence ID" value="NZ_JBHMAF010000196.1"/>
</dbReference>
<keyword evidence="4 7" id="KW-0812">Transmembrane</keyword>
<evidence type="ECO:0000313" key="10">
    <source>
        <dbReference type="EMBL" id="MFB9761789.1"/>
    </source>
</evidence>
<feature type="domain" description="YetF C-terminal" evidence="8">
    <location>
        <begin position="90"/>
        <end position="208"/>
    </location>
</feature>
<evidence type="ECO:0000256" key="2">
    <source>
        <dbReference type="ARBA" id="ARBA00006448"/>
    </source>
</evidence>
<dbReference type="InterPro" id="IPR048454">
    <property type="entry name" value="YetF_N"/>
</dbReference>
<comment type="subcellular location">
    <subcellularLocation>
        <location evidence="1">Cell membrane</location>
        <topology evidence="1">Multi-pass membrane protein</topology>
    </subcellularLocation>
</comment>
<gene>
    <name evidence="10" type="ORF">ACFFMS_26515</name>
</gene>
<feature type="domain" description="YetF-like N-terminal transmembrane" evidence="9">
    <location>
        <begin position="24"/>
        <end position="80"/>
    </location>
</feature>
<accession>A0ABV5WMA0</accession>
<evidence type="ECO:0000256" key="6">
    <source>
        <dbReference type="ARBA" id="ARBA00023136"/>
    </source>
</evidence>
<protein>
    <submittedName>
        <fullName evidence="10">DUF421 domain-containing protein</fullName>
    </submittedName>
</protein>
<dbReference type="PANTHER" id="PTHR34582">
    <property type="entry name" value="UPF0702 TRANSMEMBRANE PROTEIN YCAP"/>
    <property type="match status" value="1"/>
</dbReference>
<dbReference type="Pfam" id="PF04239">
    <property type="entry name" value="DUF421"/>
    <property type="match status" value="1"/>
</dbReference>
<dbReference type="Pfam" id="PF20730">
    <property type="entry name" value="YetF_N"/>
    <property type="match status" value="1"/>
</dbReference>
<keyword evidence="5 7" id="KW-1133">Transmembrane helix</keyword>
<evidence type="ECO:0000259" key="8">
    <source>
        <dbReference type="Pfam" id="PF04239"/>
    </source>
</evidence>
<keyword evidence="11" id="KW-1185">Reference proteome</keyword>
<keyword evidence="3" id="KW-1003">Cell membrane</keyword>
<dbReference type="Gene3D" id="3.30.240.20">
    <property type="entry name" value="bsu07140 like domains"/>
    <property type="match status" value="2"/>
</dbReference>
<proteinExistence type="inferred from homology"/>
<evidence type="ECO:0000256" key="1">
    <source>
        <dbReference type="ARBA" id="ARBA00004651"/>
    </source>
</evidence>
<evidence type="ECO:0000256" key="5">
    <source>
        <dbReference type="ARBA" id="ARBA00022989"/>
    </source>
</evidence>
<evidence type="ECO:0000313" key="11">
    <source>
        <dbReference type="Proteomes" id="UP001589609"/>
    </source>
</evidence>
<feature type="transmembrane region" description="Helical" evidence="7">
    <location>
        <begin position="12"/>
        <end position="30"/>
    </location>
</feature>
<feature type="transmembrane region" description="Helical" evidence="7">
    <location>
        <begin position="67"/>
        <end position="89"/>
    </location>
</feature>
<evidence type="ECO:0000256" key="3">
    <source>
        <dbReference type="ARBA" id="ARBA00022475"/>
    </source>
</evidence>
<dbReference type="PANTHER" id="PTHR34582:SF5">
    <property type="entry name" value="UPF0702 TRANSMEMBRANE PROTEIN YETF"/>
    <property type="match status" value="1"/>
</dbReference>
<dbReference type="InterPro" id="IPR023090">
    <property type="entry name" value="UPF0702_alpha/beta_dom_sf"/>
</dbReference>